<evidence type="ECO:0000256" key="7">
    <source>
        <dbReference type="ARBA" id="ARBA00022989"/>
    </source>
</evidence>
<comment type="function">
    <text evidence="9">This protein specifically catalyzes the removal of signal peptides from prolipoproteins.</text>
</comment>
<evidence type="ECO:0000313" key="10">
    <source>
        <dbReference type="EMBL" id="MBU5482969.1"/>
    </source>
</evidence>
<organism evidence="10 11">
    <name type="scientific">Clostridium mobile</name>
    <dbReference type="NCBI Taxonomy" id="2841512"/>
    <lineage>
        <taxon>Bacteria</taxon>
        <taxon>Bacillati</taxon>
        <taxon>Bacillota</taxon>
        <taxon>Clostridia</taxon>
        <taxon>Eubacteriales</taxon>
        <taxon>Clostridiaceae</taxon>
        <taxon>Clostridium</taxon>
    </lineage>
</organism>
<keyword evidence="11" id="KW-1185">Reference proteome</keyword>
<proteinExistence type="inferred from homology"/>
<comment type="subcellular location">
    <subcellularLocation>
        <location evidence="9">Cell membrane</location>
        <topology evidence="9">Multi-pass membrane protein</topology>
    </subcellularLocation>
</comment>
<dbReference type="NCBIfam" id="TIGR00077">
    <property type="entry name" value="lspA"/>
    <property type="match status" value="1"/>
</dbReference>
<dbReference type="EC" id="3.4.23.36" evidence="9"/>
<dbReference type="Pfam" id="PF01252">
    <property type="entry name" value="Peptidase_A8"/>
    <property type="match status" value="1"/>
</dbReference>
<gene>
    <name evidence="9 10" type="primary">lspA</name>
    <name evidence="10" type="ORF">KQI86_01440</name>
</gene>
<evidence type="ECO:0000256" key="8">
    <source>
        <dbReference type="ARBA" id="ARBA00023136"/>
    </source>
</evidence>
<protein>
    <recommendedName>
        <fullName evidence="9">Lipoprotein signal peptidase</fullName>
        <ecNumber evidence="9">3.4.23.36</ecNumber>
    </recommendedName>
    <alternativeName>
        <fullName evidence="9">Prolipoprotein signal peptidase</fullName>
    </alternativeName>
    <alternativeName>
        <fullName evidence="9">Signal peptidase II</fullName>
        <shortName evidence="9">SPase II</shortName>
    </alternativeName>
</protein>
<keyword evidence="4 9" id="KW-0812">Transmembrane</keyword>
<feature type="active site" evidence="9">
    <location>
        <position position="129"/>
    </location>
</feature>
<evidence type="ECO:0000256" key="4">
    <source>
        <dbReference type="ARBA" id="ARBA00022692"/>
    </source>
</evidence>
<keyword evidence="3 9" id="KW-0645">Protease</keyword>
<feature type="active site" evidence="9">
    <location>
        <position position="110"/>
    </location>
</feature>
<dbReference type="Proteomes" id="UP000726170">
    <property type="component" value="Unassembled WGS sequence"/>
</dbReference>
<feature type="transmembrane region" description="Helical" evidence="9">
    <location>
        <begin position="120"/>
        <end position="144"/>
    </location>
</feature>
<sequence length="157" mass="17847">MEIAIIILGIVIDRITKLWAVKNLSSGTDIVIIKDFFQFSYLENTGAAFGIFRDKLFFLTGITSIITICLIIFLFKYKPASILFRISLSLVISGAIGNLIDRIQYKYVVDFILVHYKDKYYFPTFNVADILVTCGAILLIFFILKEENYGDTGIFGK</sequence>
<dbReference type="RefSeq" id="WP_216437379.1">
    <property type="nucleotide sequence ID" value="NZ_JAHLQF010000001.1"/>
</dbReference>
<dbReference type="HAMAP" id="MF_00161">
    <property type="entry name" value="LspA"/>
    <property type="match status" value="1"/>
</dbReference>
<dbReference type="PROSITE" id="PS00855">
    <property type="entry name" value="SPASE_II"/>
    <property type="match status" value="1"/>
</dbReference>
<keyword evidence="7 9" id="KW-1133">Transmembrane helix</keyword>
<evidence type="ECO:0000256" key="1">
    <source>
        <dbReference type="ARBA" id="ARBA00006139"/>
    </source>
</evidence>
<reference evidence="10 11" key="1">
    <citation type="submission" date="2021-06" db="EMBL/GenBank/DDBJ databases">
        <authorList>
            <person name="Sun Q."/>
            <person name="Li D."/>
        </authorList>
    </citation>
    <scope>NUCLEOTIDE SEQUENCE [LARGE SCALE GENOMIC DNA]</scope>
    <source>
        <strain evidence="10 11">MSJ-11</strain>
    </source>
</reference>
<comment type="catalytic activity">
    <reaction evidence="9">
        <text>Release of signal peptides from bacterial membrane prolipoproteins. Hydrolyzes -Xaa-Yaa-Zaa-|-(S,diacylglyceryl)Cys-, in which Xaa is hydrophobic (preferably Leu), and Yaa (Ala or Ser) and Zaa (Gly or Ala) have small, neutral side chains.</text>
        <dbReference type="EC" id="3.4.23.36"/>
    </reaction>
</comment>
<dbReference type="PANTHER" id="PTHR33695:SF1">
    <property type="entry name" value="LIPOPROTEIN SIGNAL PEPTIDASE"/>
    <property type="match status" value="1"/>
</dbReference>
<comment type="pathway">
    <text evidence="9">Protein modification; lipoprotein biosynthesis (signal peptide cleavage).</text>
</comment>
<comment type="caution">
    <text evidence="10">The sequence shown here is derived from an EMBL/GenBank/DDBJ whole genome shotgun (WGS) entry which is preliminary data.</text>
</comment>
<evidence type="ECO:0000313" key="11">
    <source>
        <dbReference type="Proteomes" id="UP000726170"/>
    </source>
</evidence>
<dbReference type="PANTHER" id="PTHR33695">
    <property type="entry name" value="LIPOPROTEIN SIGNAL PEPTIDASE"/>
    <property type="match status" value="1"/>
</dbReference>
<evidence type="ECO:0000256" key="6">
    <source>
        <dbReference type="ARBA" id="ARBA00022801"/>
    </source>
</evidence>
<evidence type="ECO:0000256" key="9">
    <source>
        <dbReference type="HAMAP-Rule" id="MF_00161"/>
    </source>
</evidence>
<accession>A0ABS6ECQ0</accession>
<keyword evidence="8 9" id="KW-0472">Membrane</keyword>
<comment type="similarity">
    <text evidence="1 9">Belongs to the peptidase A8 family.</text>
</comment>
<name>A0ABS6ECQ0_9CLOT</name>
<keyword evidence="5 9" id="KW-0064">Aspartyl protease</keyword>
<evidence type="ECO:0000256" key="2">
    <source>
        <dbReference type="ARBA" id="ARBA00022475"/>
    </source>
</evidence>
<evidence type="ECO:0000256" key="3">
    <source>
        <dbReference type="ARBA" id="ARBA00022670"/>
    </source>
</evidence>
<dbReference type="GO" id="GO:0004190">
    <property type="term" value="F:aspartic-type endopeptidase activity"/>
    <property type="evidence" value="ECO:0007669"/>
    <property type="project" value="UniProtKB-EC"/>
</dbReference>
<dbReference type="EMBL" id="JAHLQF010000001">
    <property type="protein sequence ID" value="MBU5482969.1"/>
    <property type="molecule type" value="Genomic_DNA"/>
</dbReference>
<feature type="transmembrane region" description="Helical" evidence="9">
    <location>
        <begin position="56"/>
        <end position="75"/>
    </location>
</feature>
<comment type="caution">
    <text evidence="9">Lacks conserved residue(s) required for the propagation of feature annotation.</text>
</comment>
<dbReference type="InterPro" id="IPR001872">
    <property type="entry name" value="Peptidase_A8"/>
</dbReference>
<evidence type="ECO:0000256" key="5">
    <source>
        <dbReference type="ARBA" id="ARBA00022750"/>
    </source>
</evidence>
<keyword evidence="6 9" id="KW-0378">Hydrolase</keyword>
<feature type="transmembrane region" description="Helical" evidence="9">
    <location>
        <begin position="82"/>
        <end position="100"/>
    </location>
</feature>
<keyword evidence="2 9" id="KW-1003">Cell membrane</keyword>